<dbReference type="AlphaFoldDB" id="A0AAJ0FJE7"/>
<feature type="domain" description="Gamma-glutamylcyclotransferase AIG2-like" evidence="5">
    <location>
        <begin position="10"/>
        <end position="126"/>
    </location>
</feature>
<proteinExistence type="inferred from homology"/>
<dbReference type="CDD" id="cd06661">
    <property type="entry name" value="GGCT_like"/>
    <property type="match status" value="1"/>
</dbReference>
<dbReference type="InterPro" id="IPR036568">
    <property type="entry name" value="GGCT-like_sf"/>
</dbReference>
<dbReference type="InterPro" id="IPR045038">
    <property type="entry name" value="AIG2-like"/>
</dbReference>
<keyword evidence="7" id="KW-1185">Reference proteome</keyword>
<reference evidence="6" key="1">
    <citation type="submission" date="2023-06" db="EMBL/GenBank/DDBJ databases">
        <title>Genome-scale phylogeny and comparative genomics of the fungal order Sordariales.</title>
        <authorList>
            <consortium name="Lawrence Berkeley National Laboratory"/>
            <person name="Hensen N."/>
            <person name="Bonometti L."/>
            <person name="Westerberg I."/>
            <person name="Brannstrom I.O."/>
            <person name="Guillou S."/>
            <person name="Cros-Aarteil S."/>
            <person name="Calhoun S."/>
            <person name="Haridas S."/>
            <person name="Kuo A."/>
            <person name="Mondo S."/>
            <person name="Pangilinan J."/>
            <person name="Riley R."/>
            <person name="Labutti K."/>
            <person name="Andreopoulos B."/>
            <person name="Lipzen A."/>
            <person name="Chen C."/>
            <person name="Yanf M."/>
            <person name="Daum C."/>
            <person name="Ng V."/>
            <person name="Clum A."/>
            <person name="Steindorff A."/>
            <person name="Ohm R."/>
            <person name="Martin F."/>
            <person name="Silar P."/>
            <person name="Natvig D."/>
            <person name="Lalanne C."/>
            <person name="Gautier V."/>
            <person name="Ament-Velasquez S.L."/>
            <person name="Kruys A."/>
            <person name="Hutchinson M.I."/>
            <person name="Powell A.J."/>
            <person name="Barry K."/>
            <person name="Miller A.N."/>
            <person name="Grigoriev I.V."/>
            <person name="Debuchy R."/>
            <person name="Gladieux P."/>
            <person name="Thoren M.H."/>
            <person name="Johannesson H."/>
        </authorList>
    </citation>
    <scope>NUCLEOTIDE SEQUENCE</scope>
    <source>
        <strain evidence="6">8032-3</strain>
    </source>
</reference>
<evidence type="ECO:0000256" key="2">
    <source>
        <dbReference type="ARBA" id="ARBA00022679"/>
    </source>
</evidence>
<protein>
    <recommendedName>
        <fullName evidence="3">Putative gamma-glutamylcyclotransferase</fullName>
    </recommendedName>
</protein>
<comment type="similarity">
    <text evidence="1">Belongs to the gamma-glutamylcyclotransferase family.</text>
</comment>
<feature type="signal peptide" evidence="4">
    <location>
        <begin position="1"/>
        <end position="25"/>
    </location>
</feature>
<evidence type="ECO:0000313" key="7">
    <source>
        <dbReference type="Proteomes" id="UP001244011"/>
    </source>
</evidence>
<dbReference type="InterPro" id="IPR013024">
    <property type="entry name" value="GGCT-like"/>
</dbReference>
<dbReference type="PANTHER" id="PTHR31544:SF2">
    <property type="entry name" value="AIG2-LIKE PROTEIN D"/>
    <property type="match status" value="1"/>
</dbReference>
<dbReference type="Gene3D" id="3.10.490.10">
    <property type="entry name" value="Gamma-glutamyl cyclotransferase-like"/>
    <property type="match status" value="1"/>
</dbReference>
<evidence type="ECO:0000256" key="4">
    <source>
        <dbReference type="SAM" id="SignalP"/>
    </source>
</evidence>
<name>A0AAJ0FJE7_9PEZI</name>
<dbReference type="GO" id="GO:0016740">
    <property type="term" value="F:transferase activity"/>
    <property type="evidence" value="ECO:0007669"/>
    <property type="project" value="UniProtKB-KW"/>
</dbReference>
<evidence type="ECO:0000313" key="6">
    <source>
        <dbReference type="EMBL" id="KAK1764339.1"/>
    </source>
</evidence>
<gene>
    <name evidence="6" type="ORF">QBC33DRAFT_203470</name>
</gene>
<dbReference type="PANTHER" id="PTHR31544">
    <property type="entry name" value="AIG2-LIKE PROTEIN D"/>
    <property type="match status" value="1"/>
</dbReference>
<dbReference type="InterPro" id="IPR009288">
    <property type="entry name" value="AIG2-like_dom"/>
</dbReference>
<feature type="chain" id="PRO_5042616799" description="Putative gamma-glutamylcyclotransferase" evidence="4">
    <location>
        <begin position="26"/>
        <end position="154"/>
    </location>
</feature>
<keyword evidence="2" id="KW-0808">Transferase</keyword>
<evidence type="ECO:0000256" key="3">
    <source>
        <dbReference type="ARBA" id="ARBA00030602"/>
    </source>
</evidence>
<organism evidence="6 7">
    <name type="scientific">Phialemonium atrogriseum</name>
    <dbReference type="NCBI Taxonomy" id="1093897"/>
    <lineage>
        <taxon>Eukaryota</taxon>
        <taxon>Fungi</taxon>
        <taxon>Dikarya</taxon>
        <taxon>Ascomycota</taxon>
        <taxon>Pezizomycotina</taxon>
        <taxon>Sordariomycetes</taxon>
        <taxon>Sordariomycetidae</taxon>
        <taxon>Cephalothecales</taxon>
        <taxon>Cephalothecaceae</taxon>
        <taxon>Phialemonium</taxon>
    </lineage>
</organism>
<evidence type="ECO:0000259" key="5">
    <source>
        <dbReference type="Pfam" id="PF06094"/>
    </source>
</evidence>
<dbReference type="RefSeq" id="XP_060280552.1">
    <property type="nucleotide sequence ID" value="XM_060422616.1"/>
</dbReference>
<accession>A0AAJ0FJE7</accession>
<keyword evidence="4" id="KW-0732">Signal</keyword>
<sequence length="154" mass="17059">MSEHLKTRPLFIYGTLRALPLLAWALTGDASNTAAVASLARPGKVYGYARFLVRGCDYPGVIQGDRCSSVDGLLLTFETSSQRKKLDDFEGETYRVAPVSVTLDTGETVEADMYVWAGERGQLSTEPWELASFVNERLQDWLDLFEGMVLVGED</sequence>
<dbReference type="SUPFAM" id="SSF110857">
    <property type="entry name" value="Gamma-glutamyl cyclotransferase-like"/>
    <property type="match status" value="1"/>
</dbReference>
<dbReference type="Proteomes" id="UP001244011">
    <property type="component" value="Unassembled WGS sequence"/>
</dbReference>
<evidence type="ECO:0000256" key="1">
    <source>
        <dbReference type="ARBA" id="ARBA00008861"/>
    </source>
</evidence>
<dbReference type="GeneID" id="85305803"/>
<dbReference type="EMBL" id="MU839021">
    <property type="protein sequence ID" value="KAK1764339.1"/>
    <property type="molecule type" value="Genomic_DNA"/>
</dbReference>
<dbReference type="Pfam" id="PF06094">
    <property type="entry name" value="GGACT"/>
    <property type="match status" value="1"/>
</dbReference>
<comment type="caution">
    <text evidence="6">The sequence shown here is derived from an EMBL/GenBank/DDBJ whole genome shotgun (WGS) entry which is preliminary data.</text>
</comment>